<comment type="subcellular location">
    <subcellularLocation>
        <location evidence="1">Membrane</location>
        <topology evidence="1">Multi-pass membrane protein</topology>
    </subcellularLocation>
</comment>
<dbReference type="GO" id="GO:0005245">
    <property type="term" value="F:voltage-gated calcium channel activity"/>
    <property type="evidence" value="ECO:0007669"/>
    <property type="project" value="InterPro"/>
</dbReference>
<keyword evidence="7" id="KW-1185">Reference proteome</keyword>
<dbReference type="AlphaFoldDB" id="A0A4Z2IU73"/>
<sequence>MQDGAYLWPPIIPQIRGICVSALISMWSNFFVQQDEDGRIGVAGAGQGGGLGGVKGGRGQRRGHKMSDSQEGKIKLAFFVSIIGVTLTVLGMGTEFWVELAQPKNFSGNQTCQVAHYGLWKGCIRTLWVADIDPERTSCGPADLPGETNCTYFKFFTSGENAVIFKKTTNKKLNLAASILALLSLTMMVMGSICIAMALSKGEPFFIKPASFCFILSGVLVLLSILIFHQSVLSLLSSDHSIPLHHELSWSVSCVGSAGGLLIFGGILFIILSLPFSPWEKCFPPKDSTT</sequence>
<keyword evidence="2 5" id="KW-0812">Transmembrane</keyword>
<proteinExistence type="predicted"/>
<gene>
    <name evidence="6" type="primary">Cacng6</name>
    <name evidence="6" type="ORF">EYF80_008740</name>
</gene>
<evidence type="ECO:0000256" key="1">
    <source>
        <dbReference type="ARBA" id="ARBA00004141"/>
    </source>
</evidence>
<feature type="transmembrane region" description="Helical" evidence="5">
    <location>
        <begin position="211"/>
        <end position="228"/>
    </location>
</feature>
<dbReference type="GO" id="GO:1990454">
    <property type="term" value="C:L-type voltage-gated calcium channel complex"/>
    <property type="evidence" value="ECO:0007669"/>
    <property type="project" value="TreeGrafter"/>
</dbReference>
<evidence type="ECO:0000256" key="4">
    <source>
        <dbReference type="ARBA" id="ARBA00023136"/>
    </source>
</evidence>
<dbReference type="InterPro" id="IPR004031">
    <property type="entry name" value="PMP22/EMP/MP20/Claudin"/>
</dbReference>
<dbReference type="PANTHER" id="PTHR15025">
    <property type="entry name" value="VOLTAGE-DEPENDENT CALCIUM CHANNEL GAMMA-1 SUBUNIT-RELATED"/>
    <property type="match status" value="1"/>
</dbReference>
<dbReference type="Pfam" id="PF13903">
    <property type="entry name" value="Claudin_2"/>
    <property type="match status" value="1"/>
</dbReference>
<dbReference type="OrthoDB" id="8890470at2759"/>
<evidence type="ECO:0000256" key="5">
    <source>
        <dbReference type="SAM" id="Phobius"/>
    </source>
</evidence>
<dbReference type="Gene3D" id="1.20.140.150">
    <property type="match status" value="1"/>
</dbReference>
<feature type="transmembrane region" description="Helical" evidence="5">
    <location>
        <begin position="175"/>
        <end position="199"/>
    </location>
</feature>
<dbReference type="InterPro" id="IPR005421">
    <property type="entry name" value="VDCC_g1su"/>
</dbReference>
<dbReference type="GO" id="GO:1902514">
    <property type="term" value="P:regulation of calcium ion transmembrane transport via high voltage-gated calcium channel"/>
    <property type="evidence" value="ECO:0007669"/>
    <property type="project" value="TreeGrafter"/>
</dbReference>
<organism evidence="6 7">
    <name type="scientific">Liparis tanakae</name>
    <name type="common">Tanaka's snailfish</name>
    <dbReference type="NCBI Taxonomy" id="230148"/>
    <lineage>
        <taxon>Eukaryota</taxon>
        <taxon>Metazoa</taxon>
        <taxon>Chordata</taxon>
        <taxon>Craniata</taxon>
        <taxon>Vertebrata</taxon>
        <taxon>Euteleostomi</taxon>
        <taxon>Actinopterygii</taxon>
        <taxon>Neopterygii</taxon>
        <taxon>Teleostei</taxon>
        <taxon>Neoteleostei</taxon>
        <taxon>Acanthomorphata</taxon>
        <taxon>Eupercaria</taxon>
        <taxon>Perciformes</taxon>
        <taxon>Cottioidei</taxon>
        <taxon>Cottales</taxon>
        <taxon>Liparidae</taxon>
        <taxon>Liparis</taxon>
    </lineage>
</organism>
<dbReference type="EMBL" id="SRLO01000049">
    <property type="protein sequence ID" value="TNN81084.1"/>
    <property type="molecule type" value="Genomic_DNA"/>
</dbReference>
<keyword evidence="3 5" id="KW-1133">Transmembrane helix</keyword>
<evidence type="ECO:0000313" key="7">
    <source>
        <dbReference type="Proteomes" id="UP000314294"/>
    </source>
</evidence>
<feature type="transmembrane region" description="Helical" evidence="5">
    <location>
        <begin position="248"/>
        <end position="272"/>
    </location>
</feature>
<feature type="transmembrane region" description="Helical" evidence="5">
    <location>
        <begin position="76"/>
        <end position="98"/>
    </location>
</feature>
<name>A0A4Z2IU73_9TELE</name>
<dbReference type="PRINTS" id="PR01601">
    <property type="entry name" value="VDCCGAMMA1"/>
</dbReference>
<comment type="caution">
    <text evidence="6">The sequence shown here is derived from an EMBL/GenBank/DDBJ whole genome shotgun (WGS) entry which is preliminary data.</text>
</comment>
<protein>
    <submittedName>
        <fullName evidence="6">Voltage-dependent calcium channel gamma-6 subunit</fullName>
    </submittedName>
</protein>
<dbReference type="Proteomes" id="UP000314294">
    <property type="component" value="Unassembled WGS sequence"/>
</dbReference>
<evidence type="ECO:0000256" key="2">
    <source>
        <dbReference type="ARBA" id="ARBA00022692"/>
    </source>
</evidence>
<evidence type="ECO:0000313" key="6">
    <source>
        <dbReference type="EMBL" id="TNN81084.1"/>
    </source>
</evidence>
<dbReference type="GO" id="GO:0005246">
    <property type="term" value="F:calcium channel regulator activity"/>
    <property type="evidence" value="ECO:0007669"/>
    <property type="project" value="TreeGrafter"/>
</dbReference>
<keyword evidence="4 5" id="KW-0472">Membrane</keyword>
<accession>A0A4Z2IU73</accession>
<reference evidence="6 7" key="1">
    <citation type="submission" date="2019-03" db="EMBL/GenBank/DDBJ databases">
        <title>First draft genome of Liparis tanakae, snailfish: a comprehensive survey of snailfish specific genes.</title>
        <authorList>
            <person name="Kim W."/>
            <person name="Song I."/>
            <person name="Jeong J.-H."/>
            <person name="Kim D."/>
            <person name="Kim S."/>
            <person name="Ryu S."/>
            <person name="Song J.Y."/>
            <person name="Lee S.K."/>
        </authorList>
    </citation>
    <scope>NUCLEOTIDE SEQUENCE [LARGE SCALE GENOMIC DNA]</scope>
    <source>
        <tissue evidence="6">Muscle</tissue>
    </source>
</reference>
<evidence type="ECO:0000256" key="3">
    <source>
        <dbReference type="ARBA" id="ARBA00022989"/>
    </source>
</evidence>
<dbReference type="PANTHER" id="PTHR15025:SF6">
    <property type="entry name" value="VOLTAGE-DEPENDENT CALCIUM CHANNEL GAMMA-6 SUBUNIT"/>
    <property type="match status" value="1"/>
</dbReference>